<feature type="transmembrane region" description="Helical" evidence="2">
    <location>
        <begin position="156"/>
        <end position="174"/>
    </location>
</feature>
<dbReference type="SMART" id="SM00460">
    <property type="entry name" value="TGc"/>
    <property type="match status" value="1"/>
</dbReference>
<sequence length="779" mass="87547">MSLSSNPRATSIFANIQQQMAKMPKTAPEESLLLRVLVQAMVVVGIIATDVAAETQMSLWAIPLSIAGATWSWYHRHDRNIGMKFGLAFAMLGALGYFVANLIGSINDTRLVLAELLVQMQTIHTFDLPRRKDLGYSITIGLILICVAGTLSQTLAFAPLLLLFLTIAIPVLFLDYRARIDLPPLKISSPSQIVKIGLPWKRLGQLLLIVIAIGLVIFAIMPRFPGYQGSLPVSAPVQYEQTKFDPQGIQNPGYQRKGKAGGKGGSQIDGNNGNGDGDSDGKLDETFYYGFNSQINQNLRGAMKPKLVMRVRAQAAGFWKALAFDRYTGQGWEISQNNRTRKIRRPAWDYKFTIDYRRTRMPVKRVIQSYTALEDLPNIIPGMPVAHEIYFPTPEIAIDLEGSLRSPVGLHKGLTYTVVSQVPYRDRQLLDGASTTYDPKIVERYLQIPDKIAPKLQQYTQNLVDDYPKRQVSENSEPLKSNYAKALYLAQYLKQNYRIPQDPLGLERVPDGEDLSSWFLFRCEGKSTSCEPGGYADHFVTTYTMMLRSIGIPARLIVGFDSGKFNPFTGYYEVSNTDAHALTEVYFPDLGWFAFDPIPGHPLTPPGVDEEQTFSVLGQLWKWVAGWLPSPVTAWIAMIWSLTIGWLIVGMAWFFGLFNQGWLGIFIGSAIAIAIGFCGWLGWQQLSKWRYRQWLKKLSPVERVYQQMLAHLRDRGISKHPAQTPLEYARVVGNTRPNPIGSLVTEISQAYSAWRYGAEAQHLDRLQQLLADLKKEKTH</sequence>
<dbReference type="InterPro" id="IPR002931">
    <property type="entry name" value="Transglutaminase-like"/>
</dbReference>
<evidence type="ECO:0000256" key="2">
    <source>
        <dbReference type="SAM" id="Phobius"/>
    </source>
</evidence>
<evidence type="ECO:0000259" key="3">
    <source>
        <dbReference type="SMART" id="SM00460"/>
    </source>
</evidence>
<dbReference type="Gene3D" id="3.10.620.30">
    <property type="match status" value="1"/>
</dbReference>
<feature type="domain" description="Transglutaminase-like" evidence="3">
    <location>
        <begin position="530"/>
        <end position="599"/>
    </location>
</feature>
<protein>
    <submittedName>
        <fullName evidence="4">Transglutaminase</fullName>
    </submittedName>
</protein>
<dbReference type="InterPro" id="IPR038765">
    <property type="entry name" value="Papain-like_cys_pep_sf"/>
</dbReference>
<keyword evidence="2" id="KW-1133">Transmembrane helix</keyword>
<dbReference type="Pfam" id="PF11992">
    <property type="entry name" value="TgpA_N"/>
    <property type="match status" value="1"/>
</dbReference>
<feature type="compositionally biased region" description="Gly residues" evidence="1">
    <location>
        <begin position="261"/>
        <end position="276"/>
    </location>
</feature>
<gene>
    <name evidence="4" type="ORF">C7B77_21205</name>
</gene>
<evidence type="ECO:0000313" key="4">
    <source>
        <dbReference type="EMBL" id="PSB51775.1"/>
    </source>
</evidence>
<feature type="transmembrane region" description="Helical" evidence="2">
    <location>
        <begin position="203"/>
        <end position="221"/>
    </location>
</feature>
<dbReference type="AlphaFoldDB" id="A0A2T1G3F6"/>
<dbReference type="PANTHER" id="PTHR42736:SF1">
    <property type="entry name" value="PROTEIN-GLUTAMINE GAMMA-GLUTAMYLTRANSFERASE"/>
    <property type="match status" value="1"/>
</dbReference>
<feature type="transmembrane region" description="Helical" evidence="2">
    <location>
        <begin position="32"/>
        <end position="51"/>
    </location>
</feature>
<feature type="transmembrane region" description="Helical" evidence="2">
    <location>
        <begin position="661"/>
        <end position="683"/>
    </location>
</feature>
<dbReference type="Proteomes" id="UP000238937">
    <property type="component" value="Unassembled WGS sequence"/>
</dbReference>
<dbReference type="EMBL" id="PVWO01000347">
    <property type="protein sequence ID" value="PSB51775.1"/>
    <property type="molecule type" value="Genomic_DNA"/>
</dbReference>
<organism evidence="4 5">
    <name type="scientific">Chamaesiphon polymorphus CCALA 037</name>
    <dbReference type="NCBI Taxonomy" id="2107692"/>
    <lineage>
        <taxon>Bacteria</taxon>
        <taxon>Bacillati</taxon>
        <taxon>Cyanobacteriota</taxon>
        <taxon>Cyanophyceae</taxon>
        <taxon>Gomontiellales</taxon>
        <taxon>Chamaesiphonaceae</taxon>
        <taxon>Chamaesiphon</taxon>
    </lineage>
</organism>
<dbReference type="InterPro" id="IPR025403">
    <property type="entry name" value="TgpA-like_C"/>
</dbReference>
<keyword evidence="2" id="KW-0472">Membrane</keyword>
<evidence type="ECO:0000256" key="1">
    <source>
        <dbReference type="SAM" id="MobiDB-lite"/>
    </source>
</evidence>
<dbReference type="RefSeq" id="WP_106309509.1">
    <property type="nucleotide sequence ID" value="NZ_PVWO01000347.1"/>
</dbReference>
<dbReference type="Pfam" id="PF01841">
    <property type="entry name" value="Transglut_core"/>
    <property type="match status" value="1"/>
</dbReference>
<dbReference type="InterPro" id="IPR021878">
    <property type="entry name" value="TgpA_N"/>
</dbReference>
<reference evidence="4 5" key="1">
    <citation type="submission" date="2018-03" db="EMBL/GenBank/DDBJ databases">
        <title>The ancient ancestry and fast evolution of plastids.</title>
        <authorList>
            <person name="Moore K.R."/>
            <person name="Magnabosco C."/>
            <person name="Momper L."/>
            <person name="Gold D.A."/>
            <person name="Bosak T."/>
            <person name="Fournier G.P."/>
        </authorList>
    </citation>
    <scope>NUCLEOTIDE SEQUENCE [LARGE SCALE GENOMIC DNA]</scope>
    <source>
        <strain evidence="4 5">CCALA 037</strain>
    </source>
</reference>
<dbReference type="OrthoDB" id="9804872at2"/>
<feature type="transmembrane region" description="Helical" evidence="2">
    <location>
        <begin position="134"/>
        <end position="151"/>
    </location>
</feature>
<keyword evidence="5" id="KW-1185">Reference proteome</keyword>
<accession>A0A2T1G3F6</accession>
<feature type="transmembrane region" description="Helical" evidence="2">
    <location>
        <begin position="86"/>
        <end position="106"/>
    </location>
</feature>
<name>A0A2T1G3F6_9CYAN</name>
<feature type="region of interest" description="Disordered" evidence="1">
    <location>
        <begin position="244"/>
        <end position="279"/>
    </location>
</feature>
<evidence type="ECO:0000313" key="5">
    <source>
        <dbReference type="Proteomes" id="UP000238937"/>
    </source>
</evidence>
<keyword evidence="2" id="KW-0812">Transmembrane</keyword>
<proteinExistence type="predicted"/>
<dbReference type="PANTHER" id="PTHR42736">
    <property type="entry name" value="PROTEIN-GLUTAMINE GAMMA-GLUTAMYLTRANSFERASE"/>
    <property type="match status" value="1"/>
</dbReference>
<feature type="transmembrane region" description="Helical" evidence="2">
    <location>
        <begin position="632"/>
        <end position="655"/>
    </location>
</feature>
<comment type="caution">
    <text evidence="4">The sequence shown here is derived from an EMBL/GenBank/DDBJ whole genome shotgun (WGS) entry which is preliminary data.</text>
</comment>
<dbReference type="Pfam" id="PF13559">
    <property type="entry name" value="DUF4129"/>
    <property type="match status" value="1"/>
</dbReference>
<dbReference type="SUPFAM" id="SSF54001">
    <property type="entry name" value="Cysteine proteinases"/>
    <property type="match status" value="1"/>
</dbReference>
<dbReference type="InterPro" id="IPR052901">
    <property type="entry name" value="Bact_TGase-like"/>
</dbReference>